<keyword evidence="3" id="KW-1185">Reference proteome</keyword>
<sequence>MTDPRDDAPRWKLLSTALPPLLGLAFVAMTLIINGPASPARTEAYKAVAPAADTYFRQSWQLLAPYSVDYNGEVFFQVEYENATGTHTTEPISLSRRMAGTAREVRLAPNRMGAVGLYLAVELGSLHERQAAVDEARKKALSDFAGQQRDLQDLVEAAKTHAATVLSPLVDEMRLDGKVIRLRAYYTYTPVQRFDVRDSNETPNSEVFADLGWFDYRSGAQPWTS</sequence>
<dbReference type="InterPro" id="IPR043857">
    <property type="entry name" value="DUF5819"/>
</dbReference>
<keyword evidence="1" id="KW-0812">Transmembrane</keyword>
<reference evidence="2" key="2">
    <citation type="submission" date="2022-09" db="EMBL/GenBank/DDBJ databases">
        <title>Biosynthetic gene clusters of Dactylosporangioum fulvum.</title>
        <authorList>
            <person name="Caradec T."/>
        </authorList>
    </citation>
    <scope>NUCLEOTIDE SEQUENCE</scope>
    <source>
        <strain evidence="2">NRRL B-16292</strain>
    </source>
</reference>
<dbReference type="Pfam" id="PF19136">
    <property type="entry name" value="DUF5819"/>
    <property type="match status" value="1"/>
</dbReference>
<accession>A0ABY5W5W6</accession>
<reference evidence="2" key="1">
    <citation type="submission" date="2021-04" db="EMBL/GenBank/DDBJ databases">
        <authorList>
            <person name="Hartkoorn R.C."/>
            <person name="Beaudoing E."/>
            <person name="Hot D."/>
        </authorList>
    </citation>
    <scope>NUCLEOTIDE SEQUENCE</scope>
    <source>
        <strain evidence="2">NRRL B-16292</strain>
    </source>
</reference>
<name>A0ABY5W5W6_9ACTN</name>
<proteinExistence type="predicted"/>
<feature type="transmembrane region" description="Helical" evidence="1">
    <location>
        <begin position="12"/>
        <end position="33"/>
    </location>
</feature>
<dbReference type="Proteomes" id="UP001059617">
    <property type="component" value="Chromosome"/>
</dbReference>
<protein>
    <submittedName>
        <fullName evidence="2">DUF5819 family protein</fullName>
    </submittedName>
</protein>
<evidence type="ECO:0000256" key="1">
    <source>
        <dbReference type="SAM" id="Phobius"/>
    </source>
</evidence>
<keyword evidence="1" id="KW-0472">Membrane</keyword>
<gene>
    <name evidence="2" type="ORF">Dfulv_14525</name>
</gene>
<organism evidence="2 3">
    <name type="scientific">Dactylosporangium fulvum</name>
    <dbReference type="NCBI Taxonomy" id="53359"/>
    <lineage>
        <taxon>Bacteria</taxon>
        <taxon>Bacillati</taxon>
        <taxon>Actinomycetota</taxon>
        <taxon>Actinomycetes</taxon>
        <taxon>Micromonosporales</taxon>
        <taxon>Micromonosporaceae</taxon>
        <taxon>Dactylosporangium</taxon>
    </lineage>
</organism>
<dbReference type="EMBL" id="CP073720">
    <property type="protein sequence ID" value="UWP85375.1"/>
    <property type="molecule type" value="Genomic_DNA"/>
</dbReference>
<keyword evidence="1" id="KW-1133">Transmembrane helix</keyword>
<evidence type="ECO:0000313" key="2">
    <source>
        <dbReference type="EMBL" id="UWP85375.1"/>
    </source>
</evidence>
<evidence type="ECO:0000313" key="3">
    <source>
        <dbReference type="Proteomes" id="UP001059617"/>
    </source>
</evidence>
<dbReference type="RefSeq" id="WP_259863483.1">
    <property type="nucleotide sequence ID" value="NZ_BAAAST010000020.1"/>
</dbReference>